<dbReference type="OrthoDB" id="9801785at2"/>
<dbReference type="Gene3D" id="3.40.50.720">
    <property type="entry name" value="NAD(P)-binding Rossmann-like Domain"/>
    <property type="match status" value="1"/>
</dbReference>
<dbReference type="RefSeq" id="WP_104724780.1">
    <property type="nucleotide sequence ID" value="NZ_FZNE01000006.1"/>
</dbReference>
<dbReference type="SUPFAM" id="SSF51735">
    <property type="entry name" value="NAD(P)-binding Rossmann-fold domains"/>
    <property type="match status" value="1"/>
</dbReference>
<feature type="domain" description="NAD-dependent epimerase/dehydratase" evidence="2">
    <location>
        <begin position="5"/>
        <end position="213"/>
    </location>
</feature>
<reference evidence="3 4" key="1">
    <citation type="submission" date="2018-04" db="EMBL/GenBank/DDBJ databases">
        <title>Novel Campyloabacter and Helicobacter Species and Strains.</title>
        <authorList>
            <person name="Mannion A.J."/>
            <person name="Shen Z."/>
            <person name="Fox J.G."/>
        </authorList>
    </citation>
    <scope>NUCLEOTIDE SEQUENCE [LARGE SCALE GENOMIC DNA]</scope>
    <source>
        <strain evidence="3 4">ATCC 700242</strain>
    </source>
</reference>
<evidence type="ECO:0000259" key="2">
    <source>
        <dbReference type="Pfam" id="PF01370"/>
    </source>
</evidence>
<dbReference type="Proteomes" id="UP000257067">
    <property type="component" value="Unassembled WGS sequence"/>
</dbReference>
<accession>A0A3D8ITP5</accession>
<dbReference type="Pfam" id="PF01370">
    <property type="entry name" value="Epimerase"/>
    <property type="match status" value="1"/>
</dbReference>
<dbReference type="EMBL" id="NXLU01000008">
    <property type="protein sequence ID" value="RDU68648.1"/>
    <property type="molecule type" value="Genomic_DNA"/>
</dbReference>
<sequence>MLKLLITGATGFVGTHFTQKLYDKYDITAIVRSTSNVEKIQDYCTLYVHNGNMQDLLEFCSSQNFDGIIHLATLWISQHSLEDIESLISNNITFGVQILEVAKQVKIPFFINTSSFGLYCNSINYRPSSLYAATKKAFEDIISYYALTSTTIFSHILIYNTYGPNDNEKRLFSLLFQIAQTGEELKMSDGNQIVDITHIDDIISAFDCLIQQISLHPIKHKDKIYALKNPTRRTLKEIVKIFEKVYGKKLNIIWGAREPRELEITLPWEGGNELQGWEPKISLESGIKCFQTGVPIKRRREGGGVKDKIFCHTFYSKRVVVAS</sequence>
<keyword evidence="4" id="KW-1185">Reference proteome</keyword>
<proteinExistence type="inferred from homology"/>
<dbReference type="InterPro" id="IPR036291">
    <property type="entry name" value="NAD(P)-bd_dom_sf"/>
</dbReference>
<gene>
    <name evidence="3" type="ORF">CQA62_05970</name>
</gene>
<protein>
    <submittedName>
        <fullName evidence="3">NAD(P)-dependent oxidoreductase</fullName>
    </submittedName>
</protein>
<dbReference type="AlphaFoldDB" id="A0A3D8ITP5"/>
<comment type="caution">
    <text evidence="3">The sequence shown here is derived from an EMBL/GenBank/DDBJ whole genome shotgun (WGS) entry which is preliminary data.</text>
</comment>
<comment type="similarity">
    <text evidence="1">Belongs to the NAD(P)-dependent epimerase/dehydratase family.</text>
</comment>
<evidence type="ECO:0000256" key="1">
    <source>
        <dbReference type="ARBA" id="ARBA00007637"/>
    </source>
</evidence>
<dbReference type="InterPro" id="IPR001509">
    <property type="entry name" value="Epimerase_deHydtase"/>
</dbReference>
<evidence type="ECO:0000313" key="3">
    <source>
        <dbReference type="EMBL" id="RDU68648.1"/>
    </source>
</evidence>
<name>A0A3D8ITP5_9HELI</name>
<dbReference type="PANTHER" id="PTHR43000">
    <property type="entry name" value="DTDP-D-GLUCOSE 4,6-DEHYDRATASE-RELATED"/>
    <property type="match status" value="1"/>
</dbReference>
<organism evidence="3 4">
    <name type="scientific">Helicobacter cholecystus</name>
    <dbReference type="NCBI Taxonomy" id="45498"/>
    <lineage>
        <taxon>Bacteria</taxon>
        <taxon>Pseudomonadati</taxon>
        <taxon>Campylobacterota</taxon>
        <taxon>Epsilonproteobacteria</taxon>
        <taxon>Campylobacterales</taxon>
        <taxon>Helicobacteraceae</taxon>
        <taxon>Helicobacter</taxon>
    </lineage>
</organism>
<evidence type="ECO:0000313" key="4">
    <source>
        <dbReference type="Proteomes" id="UP000257067"/>
    </source>
</evidence>